<dbReference type="Proteomes" id="UP000774804">
    <property type="component" value="Unassembled WGS sequence"/>
</dbReference>
<gene>
    <name evidence="9" type="ORF">JG687_00010569</name>
    <name evidence="10" type="ORF">PC110_g4387</name>
    <name evidence="4" type="ORF">PC113_g14390</name>
    <name evidence="5" type="ORF">PC115_g13431</name>
    <name evidence="6" type="ORF">PC117_g9620</name>
    <name evidence="7" type="ORF">PC118_g14047</name>
    <name evidence="8" type="ORF">PC129_g12569</name>
</gene>
<proteinExistence type="inferred from homology"/>
<feature type="signal peptide" evidence="3">
    <location>
        <begin position="1"/>
        <end position="20"/>
    </location>
</feature>
<dbReference type="InterPro" id="IPR013320">
    <property type="entry name" value="ConA-like_dom_sf"/>
</dbReference>
<dbReference type="AlphaFoldDB" id="A0A329SS45"/>
<protein>
    <recommendedName>
        <fullName evidence="12">Concanavalin A-like lectin/glucanase domain</fullName>
    </recommendedName>
</protein>
<dbReference type="Proteomes" id="UP000688947">
    <property type="component" value="Unassembled WGS sequence"/>
</dbReference>
<evidence type="ECO:0000313" key="10">
    <source>
        <dbReference type="EMBL" id="RAW39385.1"/>
    </source>
</evidence>
<dbReference type="Proteomes" id="UP000735874">
    <property type="component" value="Unassembled WGS sequence"/>
</dbReference>
<evidence type="ECO:0000313" key="4">
    <source>
        <dbReference type="EMBL" id="KAG2853180.1"/>
    </source>
</evidence>
<keyword evidence="2" id="KW-0326">Glycosidase</keyword>
<evidence type="ECO:0008006" key="12">
    <source>
        <dbReference type="Google" id="ProtNLM"/>
    </source>
</evidence>
<evidence type="ECO:0000256" key="2">
    <source>
        <dbReference type="RuleBase" id="RU361163"/>
    </source>
</evidence>
<dbReference type="Proteomes" id="UP000736787">
    <property type="component" value="Unassembled WGS sequence"/>
</dbReference>
<dbReference type="InterPro" id="IPR013319">
    <property type="entry name" value="GH11/12"/>
</dbReference>
<evidence type="ECO:0000313" key="11">
    <source>
        <dbReference type="Proteomes" id="UP000251314"/>
    </source>
</evidence>
<keyword evidence="11" id="KW-1185">Reference proteome</keyword>
<reference evidence="4" key="2">
    <citation type="submission" date="2018-10" db="EMBL/GenBank/DDBJ databases">
        <title>Effector identification in a new, highly contiguous assembly of the strawberry crown rot pathogen Phytophthora cactorum.</title>
        <authorList>
            <person name="Armitage A.D."/>
            <person name="Nellist C.F."/>
            <person name="Bates H."/>
            <person name="Vickerstaff R.J."/>
            <person name="Harrison R.J."/>
        </authorList>
    </citation>
    <scope>NUCLEOTIDE SEQUENCE</scope>
    <source>
        <strain evidence="4">15-7</strain>
        <strain evidence="5">4032</strain>
        <strain evidence="6">4040</strain>
        <strain evidence="7">P415</strain>
        <strain evidence="8">P421</strain>
    </source>
</reference>
<dbReference type="Proteomes" id="UP000251314">
    <property type="component" value="Unassembled WGS sequence"/>
</dbReference>
<dbReference type="EMBL" id="MJFZ01000067">
    <property type="protein sequence ID" value="RAW39385.1"/>
    <property type="molecule type" value="Genomic_DNA"/>
</dbReference>
<keyword evidence="2" id="KW-0119">Carbohydrate metabolism</keyword>
<dbReference type="EMBL" id="RCMV01000475">
    <property type="protein sequence ID" value="KAG3216577.1"/>
    <property type="molecule type" value="Genomic_DNA"/>
</dbReference>
<evidence type="ECO:0000313" key="7">
    <source>
        <dbReference type="EMBL" id="KAG2975240.1"/>
    </source>
</evidence>
<name>A0A329SS45_9STRA</name>
<reference evidence="9" key="3">
    <citation type="submission" date="2021-01" db="EMBL/GenBank/DDBJ databases">
        <title>Phytophthora aleatoria, a newly-described species from Pinus radiata is distinct from Phytophthora cactorum isolates based on comparative genomics.</title>
        <authorList>
            <person name="Mcdougal R."/>
            <person name="Panda P."/>
            <person name="Williams N."/>
            <person name="Studholme D.J."/>
        </authorList>
    </citation>
    <scope>NUCLEOTIDE SEQUENCE</scope>
    <source>
        <strain evidence="9">NZFS 3830</strain>
    </source>
</reference>
<feature type="chain" id="PRO_5039986020" description="Concanavalin A-like lectin/glucanase domain" evidence="3">
    <location>
        <begin position="21"/>
        <end position="243"/>
    </location>
</feature>
<keyword evidence="2" id="KW-0378">Hydrolase</keyword>
<dbReference type="Proteomes" id="UP000760860">
    <property type="component" value="Unassembled WGS sequence"/>
</dbReference>
<sequence>MKLSVVITAAAAAAASPAFAEEEFCGQWDSTQTDDYIIYNNLWGQDNDKAGGQCTGLDSVDGSTIAWHTSFNWAGDNWQVKSFANAALKFDPVQLANVKSIPSAIEYDYKYDGNIITNVAYDLFTSATANGTVEYELMVWLAALGGAWPLTSTGKPIKEVKVGNVDFNLYQGKNGNTTVFSYVAVNTTESFSADFKQFFDKLPADNTIAPTQYLTHVQAGTEPFQGKNATLTVSKYSAAVNSA</sequence>
<keyword evidence="3" id="KW-0732">Signal</keyword>
<dbReference type="STRING" id="29920.A0A329SS45"/>
<dbReference type="GO" id="GO:0008810">
    <property type="term" value="F:cellulase activity"/>
    <property type="evidence" value="ECO:0007669"/>
    <property type="project" value="InterPro"/>
</dbReference>
<dbReference type="InterPro" id="IPR002594">
    <property type="entry name" value="GH12"/>
</dbReference>
<organism evidence="10 11">
    <name type="scientific">Phytophthora cactorum</name>
    <dbReference type="NCBI Taxonomy" id="29920"/>
    <lineage>
        <taxon>Eukaryota</taxon>
        <taxon>Sar</taxon>
        <taxon>Stramenopiles</taxon>
        <taxon>Oomycota</taxon>
        <taxon>Peronosporomycetes</taxon>
        <taxon>Peronosporales</taxon>
        <taxon>Peronosporaceae</taxon>
        <taxon>Phytophthora</taxon>
    </lineage>
</organism>
<dbReference type="PANTHER" id="PTHR34002:SF9">
    <property type="entry name" value="XYLOGLUCAN-SPECIFIC ENDO-BETA-1,4-GLUCANASE A"/>
    <property type="match status" value="1"/>
</dbReference>
<comment type="caution">
    <text evidence="10">The sequence shown here is derived from an EMBL/GenBank/DDBJ whole genome shotgun (WGS) entry which is preliminary data.</text>
</comment>
<dbReference type="EMBL" id="RCMI01000479">
    <property type="protein sequence ID" value="KAG2908965.1"/>
    <property type="molecule type" value="Genomic_DNA"/>
</dbReference>
<evidence type="ECO:0000256" key="1">
    <source>
        <dbReference type="ARBA" id="ARBA00005519"/>
    </source>
</evidence>
<keyword evidence="2" id="KW-0624">Polysaccharide degradation</keyword>
<evidence type="ECO:0000313" key="9">
    <source>
        <dbReference type="EMBL" id="KAG6956472.1"/>
    </source>
</evidence>
<dbReference type="OrthoDB" id="95118at2759"/>
<dbReference type="Pfam" id="PF01670">
    <property type="entry name" value="Glyco_hydro_12"/>
    <property type="match status" value="1"/>
</dbReference>
<dbReference type="EMBL" id="RCML01000500">
    <property type="protein sequence ID" value="KAG2975240.1"/>
    <property type="molecule type" value="Genomic_DNA"/>
</dbReference>
<dbReference type="SUPFAM" id="SSF49899">
    <property type="entry name" value="Concanavalin A-like lectins/glucanases"/>
    <property type="match status" value="1"/>
</dbReference>
<evidence type="ECO:0000313" key="5">
    <source>
        <dbReference type="EMBL" id="KAG2908965.1"/>
    </source>
</evidence>
<dbReference type="PANTHER" id="PTHR34002">
    <property type="entry name" value="BLR1656 PROTEIN"/>
    <property type="match status" value="1"/>
</dbReference>
<dbReference type="Gene3D" id="2.60.120.180">
    <property type="match status" value="1"/>
</dbReference>
<dbReference type="EMBL" id="RCMG01000495">
    <property type="protein sequence ID" value="KAG2853180.1"/>
    <property type="molecule type" value="Genomic_DNA"/>
</dbReference>
<accession>A0A329SS45</accession>
<dbReference type="GO" id="GO:0000272">
    <property type="term" value="P:polysaccharide catabolic process"/>
    <property type="evidence" value="ECO:0007669"/>
    <property type="project" value="UniProtKB-KW"/>
</dbReference>
<evidence type="ECO:0000313" key="8">
    <source>
        <dbReference type="EMBL" id="KAG3216577.1"/>
    </source>
</evidence>
<dbReference type="EMBL" id="RCMK01000223">
    <property type="protein sequence ID" value="KAG2942826.1"/>
    <property type="molecule type" value="Genomic_DNA"/>
</dbReference>
<comment type="similarity">
    <text evidence="1 2">Belongs to the glycosyl hydrolase 12 (cellulase H) family.</text>
</comment>
<dbReference type="EMBL" id="JAENGZ010000605">
    <property type="protein sequence ID" value="KAG6956472.1"/>
    <property type="molecule type" value="Genomic_DNA"/>
</dbReference>
<evidence type="ECO:0000256" key="3">
    <source>
        <dbReference type="SAM" id="SignalP"/>
    </source>
</evidence>
<dbReference type="VEuPathDB" id="FungiDB:PC110_g4387"/>
<dbReference type="Proteomes" id="UP000697107">
    <property type="component" value="Unassembled WGS sequence"/>
</dbReference>
<reference evidence="10 11" key="1">
    <citation type="submission" date="2018-01" db="EMBL/GenBank/DDBJ databases">
        <title>Draft genome of the strawberry crown rot pathogen Phytophthora cactorum.</title>
        <authorList>
            <person name="Armitage A.D."/>
            <person name="Lysoe E."/>
            <person name="Nellist C.F."/>
            <person name="Harrison R.J."/>
            <person name="Brurberg M.B."/>
        </authorList>
    </citation>
    <scope>NUCLEOTIDE SEQUENCE [LARGE SCALE GENOMIC DNA]</scope>
    <source>
        <strain evidence="10 11">10300</strain>
    </source>
</reference>
<evidence type="ECO:0000313" key="6">
    <source>
        <dbReference type="EMBL" id="KAG2942826.1"/>
    </source>
</evidence>